<dbReference type="GO" id="GO:0005737">
    <property type="term" value="C:cytoplasm"/>
    <property type="evidence" value="ECO:0007669"/>
    <property type="project" value="UniProtKB-SubCell"/>
</dbReference>
<dbReference type="RefSeq" id="WP_244185089.1">
    <property type="nucleotide sequence ID" value="NZ_QAOG01000001.1"/>
</dbReference>
<keyword evidence="1 6" id="KW-0963">Cytoplasm</keyword>
<evidence type="ECO:0000256" key="6">
    <source>
        <dbReference type="HAMAP-Rule" id="MF_00365"/>
    </source>
</evidence>
<dbReference type="Pfam" id="PF13476">
    <property type="entry name" value="AAA_23"/>
    <property type="match status" value="1"/>
</dbReference>
<dbReference type="InterPro" id="IPR027417">
    <property type="entry name" value="P-loop_NTPase"/>
</dbReference>
<keyword evidence="5 6" id="KW-0238">DNA-binding</keyword>
<dbReference type="InterPro" id="IPR042174">
    <property type="entry name" value="RecF_2"/>
</dbReference>
<keyword evidence="2 6" id="KW-0235">DNA replication</keyword>
<protein>
    <recommendedName>
        <fullName evidence="6">DNA replication and repair protein RecF</fullName>
    </recommendedName>
</protein>
<dbReference type="GO" id="GO:0009432">
    <property type="term" value="P:SOS response"/>
    <property type="evidence" value="ECO:0007669"/>
    <property type="project" value="UniProtKB-UniRule"/>
</dbReference>
<evidence type="ECO:0000313" key="10">
    <source>
        <dbReference type="Proteomes" id="UP000244189"/>
    </source>
</evidence>
<sequence>MLSRLVLTDFRNHADLTLVPGAGFVVLTGENGAGKTNILEAVSLLAPGRGLRRAALGEMARQGGAGGFGVAATLSPEASAQAASRLPSRLREGLGEGATYVPASGIEENAPLPRPLPQAEGEGKTPSAAEVDVATGTLASAPERRIVRIQGATTTANALAEWLTILWLTPAMDRLFVAPAGERRGFLDRLTLALAPTHAHHAARYDAAMRARNRLLADEGRPDGDWLSALEGQMAEHGAAVDAARRETVALLGARLADQDDGPFPRAGLALDGWNGDTTRLHADLAQARARDAAAGRTLAGPHRVDLIVTHLDKARAASLASTGEQKALLLGIVLAHADLVAERTGTPPVLLLDEVAAHLDPARRAALFARLAGRGQVWMTGTEDALFDAIDGRATRIAVGR</sequence>
<feature type="domain" description="Rad50/SbcC-type AAA" evidence="8">
    <location>
        <begin position="4"/>
        <end position="44"/>
    </location>
</feature>
<accession>A0A2T5GQZ7</accession>
<reference evidence="9 10" key="1">
    <citation type="submission" date="2018-04" db="EMBL/GenBank/DDBJ databases">
        <title>Genomic Encyclopedia of Type Strains, Phase III (KMG-III): the genomes of soil and plant-associated and newly described type strains.</title>
        <authorList>
            <person name="Whitman W."/>
        </authorList>
    </citation>
    <scope>NUCLEOTIDE SEQUENCE [LARGE SCALE GENOMIC DNA]</scope>
    <source>
        <strain evidence="9 10">MA101b</strain>
    </source>
</reference>
<dbReference type="GO" id="GO:0006260">
    <property type="term" value="P:DNA replication"/>
    <property type="evidence" value="ECO:0007669"/>
    <property type="project" value="UniProtKB-UniRule"/>
</dbReference>
<dbReference type="GO" id="GO:0000731">
    <property type="term" value="P:DNA synthesis involved in DNA repair"/>
    <property type="evidence" value="ECO:0007669"/>
    <property type="project" value="TreeGrafter"/>
</dbReference>
<dbReference type="Gene3D" id="1.20.1050.90">
    <property type="entry name" value="RecF/RecN/SMC, N-terminal domain"/>
    <property type="match status" value="1"/>
</dbReference>
<evidence type="ECO:0000313" key="9">
    <source>
        <dbReference type="EMBL" id="PTQ61750.1"/>
    </source>
</evidence>
<dbReference type="SUPFAM" id="SSF52540">
    <property type="entry name" value="P-loop containing nucleoside triphosphate hydrolases"/>
    <property type="match status" value="1"/>
</dbReference>
<feature type="binding site" evidence="6">
    <location>
        <begin position="29"/>
        <end position="36"/>
    </location>
    <ligand>
        <name>ATP</name>
        <dbReference type="ChEBI" id="CHEBI:30616"/>
    </ligand>
</feature>
<dbReference type="GO" id="GO:0003697">
    <property type="term" value="F:single-stranded DNA binding"/>
    <property type="evidence" value="ECO:0007669"/>
    <property type="project" value="UniProtKB-UniRule"/>
</dbReference>
<dbReference type="InterPro" id="IPR001238">
    <property type="entry name" value="DNA-binding_RecF"/>
</dbReference>
<evidence type="ECO:0000256" key="5">
    <source>
        <dbReference type="ARBA" id="ARBA00023125"/>
    </source>
</evidence>
<comment type="function">
    <text evidence="6">The RecF protein is involved in DNA metabolism; it is required for DNA replication and normal SOS inducibility. RecF binds preferentially to single-stranded, linear DNA. It also seems to bind ATP.</text>
</comment>
<dbReference type="Proteomes" id="UP000244189">
    <property type="component" value="Unassembled WGS sequence"/>
</dbReference>
<name>A0A2T5GQZ7_9SPHN</name>
<evidence type="ECO:0000256" key="1">
    <source>
        <dbReference type="ARBA" id="ARBA00022490"/>
    </source>
</evidence>
<dbReference type="PROSITE" id="PS00618">
    <property type="entry name" value="RECF_2"/>
    <property type="match status" value="1"/>
</dbReference>
<proteinExistence type="inferred from homology"/>
<gene>
    <name evidence="6" type="primary">recF</name>
    <name evidence="9" type="ORF">C8J26_0016</name>
</gene>
<comment type="subcellular location">
    <subcellularLocation>
        <location evidence="6">Cytoplasm</location>
    </subcellularLocation>
</comment>
<evidence type="ECO:0000256" key="4">
    <source>
        <dbReference type="ARBA" id="ARBA00022840"/>
    </source>
</evidence>
<keyword evidence="10" id="KW-1185">Reference proteome</keyword>
<dbReference type="InterPro" id="IPR018078">
    <property type="entry name" value="DNA-binding_RecF_CS"/>
</dbReference>
<keyword evidence="3 6" id="KW-0547">Nucleotide-binding</keyword>
<dbReference type="HAMAP" id="MF_00365">
    <property type="entry name" value="RecF"/>
    <property type="match status" value="1"/>
</dbReference>
<dbReference type="Gene3D" id="3.40.50.300">
    <property type="entry name" value="P-loop containing nucleotide triphosphate hydrolases"/>
    <property type="match status" value="1"/>
</dbReference>
<comment type="caution">
    <text evidence="9">The sequence shown here is derived from an EMBL/GenBank/DDBJ whole genome shotgun (WGS) entry which is preliminary data.</text>
</comment>
<dbReference type="GO" id="GO:0016887">
    <property type="term" value="F:ATP hydrolysis activity"/>
    <property type="evidence" value="ECO:0007669"/>
    <property type="project" value="InterPro"/>
</dbReference>
<evidence type="ECO:0000256" key="2">
    <source>
        <dbReference type="ARBA" id="ARBA00022705"/>
    </source>
</evidence>
<evidence type="ECO:0000256" key="3">
    <source>
        <dbReference type="ARBA" id="ARBA00022741"/>
    </source>
</evidence>
<keyword evidence="6" id="KW-0742">SOS response</keyword>
<evidence type="ECO:0000259" key="8">
    <source>
        <dbReference type="Pfam" id="PF13476"/>
    </source>
</evidence>
<keyword evidence="6" id="KW-0227">DNA damage</keyword>
<comment type="similarity">
    <text evidence="6">Belongs to the RecF family.</text>
</comment>
<dbReference type="InterPro" id="IPR038729">
    <property type="entry name" value="Rad50/SbcC_AAA"/>
</dbReference>
<dbReference type="AlphaFoldDB" id="A0A2T5GQZ7"/>
<keyword evidence="6" id="KW-0234">DNA repair</keyword>
<organism evidence="9 10">
    <name type="scientific">Sphingomonas aurantiaca</name>
    <dbReference type="NCBI Taxonomy" id="185949"/>
    <lineage>
        <taxon>Bacteria</taxon>
        <taxon>Pseudomonadati</taxon>
        <taxon>Pseudomonadota</taxon>
        <taxon>Alphaproteobacteria</taxon>
        <taxon>Sphingomonadales</taxon>
        <taxon>Sphingomonadaceae</taxon>
        <taxon>Sphingomonas</taxon>
    </lineage>
</organism>
<dbReference type="GO" id="GO:0005524">
    <property type="term" value="F:ATP binding"/>
    <property type="evidence" value="ECO:0007669"/>
    <property type="project" value="UniProtKB-UniRule"/>
</dbReference>
<keyword evidence="4 6" id="KW-0067">ATP-binding</keyword>
<dbReference type="GO" id="GO:0006302">
    <property type="term" value="P:double-strand break repair"/>
    <property type="evidence" value="ECO:0007669"/>
    <property type="project" value="InterPro"/>
</dbReference>
<dbReference type="PANTHER" id="PTHR32182">
    <property type="entry name" value="DNA REPLICATION AND REPAIR PROTEIN RECF"/>
    <property type="match status" value="1"/>
</dbReference>
<dbReference type="PANTHER" id="PTHR32182:SF0">
    <property type="entry name" value="DNA REPLICATION AND REPAIR PROTEIN RECF"/>
    <property type="match status" value="1"/>
</dbReference>
<dbReference type="EMBL" id="QAOG01000001">
    <property type="protein sequence ID" value="PTQ61750.1"/>
    <property type="molecule type" value="Genomic_DNA"/>
</dbReference>
<feature type="region of interest" description="Disordered" evidence="7">
    <location>
        <begin position="105"/>
        <end position="128"/>
    </location>
</feature>
<evidence type="ECO:0000256" key="7">
    <source>
        <dbReference type="SAM" id="MobiDB-lite"/>
    </source>
</evidence>